<proteinExistence type="predicted"/>
<dbReference type="STRING" id="1219043.SCH01S_21_01050"/>
<dbReference type="Proteomes" id="UP000033202">
    <property type="component" value="Unassembled WGS sequence"/>
</dbReference>
<evidence type="ECO:0000313" key="1">
    <source>
        <dbReference type="EMBL" id="GAO38918.1"/>
    </source>
</evidence>
<organism evidence="1 2">
    <name type="scientific">Sphingomonas changbaiensis NBRC 104936</name>
    <dbReference type="NCBI Taxonomy" id="1219043"/>
    <lineage>
        <taxon>Bacteria</taxon>
        <taxon>Pseudomonadati</taxon>
        <taxon>Pseudomonadota</taxon>
        <taxon>Alphaproteobacteria</taxon>
        <taxon>Sphingomonadales</taxon>
        <taxon>Sphingomonadaceae</taxon>
        <taxon>Sphingomonas</taxon>
    </lineage>
</organism>
<sequence>MTCRVTVVRVTTRSRWALAGTAEKDVIATAAAAAIAKSFIFVSHSPVASRTTDPAIRFQREERARTPCPLPTFPLCAPASGGLGFAEEGAWGVPTRPFGFYGASVPLHRPDASSACGRRGGLASGPFTRA</sequence>
<name>A0A0E9MN49_9SPHN</name>
<reference evidence="1 2" key="1">
    <citation type="submission" date="2015-04" db="EMBL/GenBank/DDBJ databases">
        <title>Whole genome shotgun sequence of Sphingomonas changbaiensis NBRC 104936.</title>
        <authorList>
            <person name="Katano-Makiyama Y."/>
            <person name="Hosoyama A."/>
            <person name="Hashimoto M."/>
            <person name="Noguchi M."/>
            <person name="Tsuchikane K."/>
            <person name="Ohji S."/>
            <person name="Yamazoe A."/>
            <person name="Ichikawa N."/>
            <person name="Kimura A."/>
            <person name="Fujita N."/>
        </authorList>
    </citation>
    <scope>NUCLEOTIDE SEQUENCE [LARGE SCALE GENOMIC DNA]</scope>
    <source>
        <strain evidence="1 2">NBRC 104936</strain>
    </source>
</reference>
<gene>
    <name evidence="1" type="ORF">SCH01S_21_01050</name>
</gene>
<protein>
    <submittedName>
        <fullName evidence="1">Uncharacterized protein</fullName>
    </submittedName>
</protein>
<dbReference type="EMBL" id="BBWU01000021">
    <property type="protein sequence ID" value="GAO38918.1"/>
    <property type="molecule type" value="Genomic_DNA"/>
</dbReference>
<accession>A0A0E9MN49</accession>
<evidence type="ECO:0000313" key="2">
    <source>
        <dbReference type="Proteomes" id="UP000033202"/>
    </source>
</evidence>
<keyword evidence="2" id="KW-1185">Reference proteome</keyword>
<comment type="caution">
    <text evidence="1">The sequence shown here is derived from an EMBL/GenBank/DDBJ whole genome shotgun (WGS) entry which is preliminary data.</text>
</comment>
<dbReference type="AlphaFoldDB" id="A0A0E9MN49"/>